<feature type="transmembrane region" description="Helical" evidence="11">
    <location>
        <begin position="116"/>
        <end position="136"/>
    </location>
</feature>
<comment type="caution">
    <text evidence="12">The sequence shown here is derived from an EMBL/GenBank/DDBJ whole genome shotgun (WGS) entry which is preliminary data.</text>
</comment>
<dbReference type="AlphaFoldDB" id="R4XES6"/>
<feature type="transmembrane region" description="Helical" evidence="11">
    <location>
        <begin position="208"/>
        <end position="228"/>
    </location>
</feature>
<dbReference type="STRING" id="1097556.R4XES6"/>
<evidence type="ECO:0000256" key="4">
    <source>
        <dbReference type="ARBA" id="ARBA00022692"/>
    </source>
</evidence>
<keyword evidence="7 11" id="KW-0472">Membrane</keyword>
<feature type="transmembrane region" description="Helical" evidence="11">
    <location>
        <begin position="6"/>
        <end position="24"/>
    </location>
</feature>
<evidence type="ECO:0000256" key="5">
    <source>
        <dbReference type="ARBA" id="ARBA00022989"/>
    </source>
</evidence>
<evidence type="ECO:0000313" key="13">
    <source>
        <dbReference type="Proteomes" id="UP000013776"/>
    </source>
</evidence>
<feature type="transmembrane region" description="Helical" evidence="11">
    <location>
        <begin position="160"/>
        <end position="187"/>
    </location>
</feature>
<dbReference type="GO" id="GO:0005886">
    <property type="term" value="C:plasma membrane"/>
    <property type="evidence" value="ECO:0007669"/>
    <property type="project" value="TreeGrafter"/>
</dbReference>
<comment type="similarity">
    <text evidence="2">Belongs to the G-protein coupled receptor 4 family.</text>
</comment>
<keyword evidence="9" id="KW-0807">Transducer</keyword>
<dbReference type="GO" id="GO:0004932">
    <property type="term" value="F:mating-type factor pheromone receptor activity"/>
    <property type="evidence" value="ECO:0007669"/>
    <property type="project" value="InterPro"/>
</dbReference>
<keyword evidence="13" id="KW-1185">Reference proteome</keyword>
<comment type="subcellular location">
    <subcellularLocation>
        <location evidence="1">Membrane</location>
        <topology evidence="1">Multi-pass membrane protein</topology>
    </subcellularLocation>
</comment>
<keyword evidence="8 12" id="KW-0675">Receptor</keyword>
<evidence type="ECO:0000256" key="9">
    <source>
        <dbReference type="ARBA" id="ARBA00023224"/>
    </source>
</evidence>
<feature type="compositionally biased region" description="Basic and acidic residues" evidence="10">
    <location>
        <begin position="419"/>
        <end position="429"/>
    </location>
</feature>
<evidence type="ECO:0000256" key="7">
    <source>
        <dbReference type="ARBA" id="ARBA00023136"/>
    </source>
</evidence>
<feature type="transmembrane region" description="Helical" evidence="11">
    <location>
        <begin position="31"/>
        <end position="54"/>
    </location>
</feature>
<dbReference type="InterPro" id="IPR001499">
    <property type="entry name" value="GPCR_STE3"/>
</dbReference>
<dbReference type="OrthoDB" id="2874149at2759"/>
<evidence type="ECO:0000256" key="3">
    <source>
        <dbReference type="ARBA" id="ARBA00022507"/>
    </source>
</evidence>
<keyword evidence="5 11" id="KW-1133">Transmembrane helix</keyword>
<sequence>MLAHAALLATTFTGAVLILIPLVFHLQNKNVSVICLCVWLAVFNSISFINGIVWNGDITDASPSGKGYCDISSRLQIVAQPALMGCAIAILRYLSQILSSKGASATTRANRNKKNLIDLATIFTVPILILILQLIVDRERYAIAPFIGCALLVIPPYSPYLILIFIWAPIMGIIAFVYAILILVALNKKRREFREILRNSQSGLDLNRFTRLFLLAFLAIFLIAPVNFVKFYSQMQAVGSGGLYQADGDFKTIYRLPVEVDEAQLWPLWFAALISIVFAALFGFGKEAFGNYRRWIAAVPGASKLIEYTLDSTSRFSSRLSHSFSAKSSHGESACDPSTPGAFSTYSMSGSIEKPESKTITRIVSDTPSTIPNRQSGLLKTCFPTNLGRGHNQIALGSTTCRVWKETNGDPASPNKIKVQRELVQRSETRQSSYSESGLGSVKE</sequence>
<keyword evidence="4 11" id="KW-0812">Transmembrane</keyword>
<feature type="transmembrane region" description="Helical" evidence="11">
    <location>
        <begin position="74"/>
        <end position="95"/>
    </location>
</feature>
<dbReference type="PANTHER" id="PTHR28097">
    <property type="entry name" value="PHEROMONE A FACTOR RECEPTOR"/>
    <property type="match status" value="1"/>
</dbReference>
<dbReference type="VEuPathDB" id="FungiDB:TAPDE_001749"/>
<feature type="transmembrane region" description="Helical" evidence="11">
    <location>
        <begin position="266"/>
        <end position="284"/>
    </location>
</feature>
<evidence type="ECO:0000256" key="11">
    <source>
        <dbReference type="SAM" id="Phobius"/>
    </source>
</evidence>
<name>R4XES6_TAPDE</name>
<evidence type="ECO:0000256" key="8">
    <source>
        <dbReference type="ARBA" id="ARBA00023170"/>
    </source>
</evidence>
<dbReference type="Proteomes" id="UP000013776">
    <property type="component" value="Unassembled WGS sequence"/>
</dbReference>
<evidence type="ECO:0000256" key="1">
    <source>
        <dbReference type="ARBA" id="ARBA00004141"/>
    </source>
</evidence>
<gene>
    <name evidence="12" type="ORF">TAPDE_001749</name>
</gene>
<feature type="region of interest" description="Disordered" evidence="10">
    <location>
        <begin position="407"/>
        <end position="444"/>
    </location>
</feature>
<keyword evidence="3" id="KW-0589">Pheromone response</keyword>
<evidence type="ECO:0000256" key="6">
    <source>
        <dbReference type="ARBA" id="ARBA00023040"/>
    </source>
</evidence>
<proteinExistence type="inferred from homology"/>
<evidence type="ECO:0000256" key="2">
    <source>
        <dbReference type="ARBA" id="ARBA00011085"/>
    </source>
</evidence>
<dbReference type="GO" id="GO:0000750">
    <property type="term" value="P:pheromone-dependent signal transduction involved in conjugation with cellular fusion"/>
    <property type="evidence" value="ECO:0007669"/>
    <property type="project" value="TreeGrafter"/>
</dbReference>
<dbReference type="EMBL" id="CAHR02000061">
    <property type="protein sequence ID" value="CCG81872.1"/>
    <property type="molecule type" value="Genomic_DNA"/>
</dbReference>
<dbReference type="PRINTS" id="PR00899">
    <property type="entry name" value="GPCRSTE3"/>
</dbReference>
<dbReference type="Pfam" id="PF02076">
    <property type="entry name" value="STE3"/>
    <property type="match status" value="1"/>
</dbReference>
<protein>
    <submittedName>
        <fullName evidence="12">Pheromone receptor a</fullName>
    </submittedName>
</protein>
<evidence type="ECO:0000256" key="10">
    <source>
        <dbReference type="SAM" id="MobiDB-lite"/>
    </source>
</evidence>
<reference evidence="12 13" key="1">
    <citation type="journal article" date="2013" name="MBio">
        <title>Genome sequencing of the plant pathogen Taphrina deformans, the causal agent of peach leaf curl.</title>
        <authorList>
            <person name="Cisse O.H."/>
            <person name="Almeida J.M.G.C.F."/>
            <person name="Fonseca A."/>
            <person name="Kumar A.A."/>
            <person name="Salojaervi J."/>
            <person name="Overmyer K."/>
            <person name="Hauser P.M."/>
            <person name="Pagni M."/>
        </authorList>
    </citation>
    <scope>NUCLEOTIDE SEQUENCE [LARGE SCALE GENOMIC DNA]</scope>
    <source>
        <strain evidence="13">PYCC 5710 / ATCC 11124 / CBS 356.35 / IMI 108563 / JCM 9778 / NBRC 8474</strain>
    </source>
</reference>
<keyword evidence="6" id="KW-0297">G-protein coupled receptor</keyword>
<accession>R4XES6</accession>
<evidence type="ECO:0000313" key="12">
    <source>
        <dbReference type="EMBL" id="CCG81872.1"/>
    </source>
</evidence>
<dbReference type="PANTHER" id="PTHR28097:SF1">
    <property type="entry name" value="PHEROMONE A FACTOR RECEPTOR"/>
    <property type="match status" value="1"/>
</dbReference>
<organism evidence="12 13">
    <name type="scientific">Taphrina deformans (strain PYCC 5710 / ATCC 11124 / CBS 356.35 / IMI 108563 / JCM 9778 / NBRC 8474)</name>
    <name type="common">Peach leaf curl fungus</name>
    <name type="synonym">Lalaria deformans</name>
    <dbReference type="NCBI Taxonomy" id="1097556"/>
    <lineage>
        <taxon>Eukaryota</taxon>
        <taxon>Fungi</taxon>
        <taxon>Dikarya</taxon>
        <taxon>Ascomycota</taxon>
        <taxon>Taphrinomycotina</taxon>
        <taxon>Taphrinomycetes</taxon>
        <taxon>Taphrinales</taxon>
        <taxon>Taphrinaceae</taxon>
        <taxon>Taphrina</taxon>
    </lineage>
</organism>
<dbReference type="eggNOG" id="ENOG502S44N">
    <property type="taxonomic scope" value="Eukaryota"/>
</dbReference>
<dbReference type="CDD" id="cd14966">
    <property type="entry name" value="7tmD_STE3"/>
    <property type="match status" value="1"/>
</dbReference>